<dbReference type="EMBL" id="VPFL01000034">
    <property type="protein sequence ID" value="TXF10357.1"/>
    <property type="molecule type" value="Genomic_DNA"/>
</dbReference>
<evidence type="ECO:0008006" key="3">
    <source>
        <dbReference type="Google" id="ProtNLM"/>
    </source>
</evidence>
<accession>A0A5C7EDY6</accession>
<dbReference type="AlphaFoldDB" id="A0A5C7EDY6"/>
<protein>
    <recommendedName>
        <fullName evidence="3">WYL domain-containing protein</fullName>
    </recommendedName>
</protein>
<reference evidence="1 2" key="1">
    <citation type="submission" date="2019-08" db="EMBL/GenBank/DDBJ databases">
        <title>Pelomicrobium methylotrophicum gen. nov., sp. nov. a moderately thermophilic, facultatively anaerobic, lithoautotrophic and methylotrophic bacterium isolated from a terrestrial mud volcano.</title>
        <authorList>
            <person name="Slobodkina G.B."/>
            <person name="Merkel A.Y."/>
            <person name="Slobodkin A.I."/>
        </authorList>
    </citation>
    <scope>NUCLEOTIDE SEQUENCE [LARGE SCALE GENOMIC DNA]</scope>
    <source>
        <strain evidence="1 2">SM250</strain>
    </source>
</reference>
<dbReference type="OrthoDB" id="6400324at2"/>
<dbReference type="InParanoid" id="A0A5C7EDY6"/>
<organism evidence="1 2">
    <name type="scientific">Pelomicrobium methylotrophicum</name>
    <dbReference type="NCBI Taxonomy" id="2602750"/>
    <lineage>
        <taxon>Bacteria</taxon>
        <taxon>Pseudomonadati</taxon>
        <taxon>Pseudomonadota</taxon>
        <taxon>Hydrogenophilia</taxon>
        <taxon>Hydrogenophilia incertae sedis</taxon>
        <taxon>Pelomicrobium</taxon>
    </lineage>
</organism>
<sequence>MRTSIRDDMKEERRLFILRRALWYGQVYARDLVEAFSITRQAAYKSLRDAWEHWTWTDDKGYTHKMLSIGRSMVSLAAGVKEGGRYPPEAGAYEMLKLIGSGAEFRQTGLRPREVDVVFPWNRLRFVGKSVMSVILEAVIDRSGCGLMKRRIIEVEYVGLKAGDIYRKRRLVPAAVNLDGGQPRLYAHDIDQDGYPLKVYVLTRMRNARILNDPLPKSLTVQELEDPLVSYRIMFDPRLTDDQRDAMARELGVDNDGVVRVPLSQAHSFRRFYTNDVPPEGRAQEIIWPPVIYAERMND</sequence>
<evidence type="ECO:0000313" key="2">
    <source>
        <dbReference type="Proteomes" id="UP000321201"/>
    </source>
</evidence>
<evidence type="ECO:0000313" key="1">
    <source>
        <dbReference type="EMBL" id="TXF10357.1"/>
    </source>
</evidence>
<keyword evidence="2" id="KW-1185">Reference proteome</keyword>
<proteinExistence type="predicted"/>
<dbReference type="Proteomes" id="UP000321201">
    <property type="component" value="Unassembled WGS sequence"/>
</dbReference>
<dbReference type="RefSeq" id="WP_147801124.1">
    <property type="nucleotide sequence ID" value="NZ_VPFL01000034.1"/>
</dbReference>
<name>A0A5C7EDY6_9PROT</name>
<comment type="caution">
    <text evidence="1">The sequence shown here is derived from an EMBL/GenBank/DDBJ whole genome shotgun (WGS) entry which is preliminary data.</text>
</comment>
<gene>
    <name evidence="1" type="ORF">FR698_15655</name>
</gene>